<dbReference type="InterPro" id="IPR002156">
    <property type="entry name" value="RNaseH_domain"/>
</dbReference>
<dbReference type="PATRIC" id="fig|1618617.3.peg.22"/>
<dbReference type="EMBL" id="LCMJ01000002">
    <property type="protein sequence ID" value="KKU36592.1"/>
    <property type="molecule type" value="Genomic_DNA"/>
</dbReference>
<comment type="caution">
    <text evidence="2">The sequence shown here is derived from an EMBL/GenBank/DDBJ whole genome shotgun (WGS) entry which is preliminary data.</text>
</comment>
<dbReference type="PANTHER" id="PTHR46387:SF2">
    <property type="entry name" value="RIBONUCLEASE HI"/>
    <property type="match status" value="1"/>
</dbReference>
<dbReference type="GO" id="GO:0004523">
    <property type="term" value="F:RNA-DNA hybrid ribonuclease activity"/>
    <property type="evidence" value="ECO:0007669"/>
    <property type="project" value="InterPro"/>
</dbReference>
<feature type="domain" description="RNase H type-1" evidence="1">
    <location>
        <begin position="1"/>
        <end position="136"/>
    </location>
</feature>
<evidence type="ECO:0000313" key="3">
    <source>
        <dbReference type="Proteomes" id="UP000034067"/>
    </source>
</evidence>
<dbReference type="Proteomes" id="UP000034067">
    <property type="component" value="Unassembled WGS sequence"/>
</dbReference>
<dbReference type="PROSITE" id="PS50879">
    <property type="entry name" value="RNASE_H_1"/>
    <property type="match status" value="1"/>
</dbReference>
<protein>
    <recommendedName>
        <fullName evidence="1">RNase H type-1 domain-containing protein</fullName>
    </recommendedName>
</protein>
<proteinExistence type="predicted"/>
<dbReference type="CDD" id="cd09279">
    <property type="entry name" value="RNase_HI_like"/>
    <property type="match status" value="1"/>
</dbReference>
<dbReference type="AlphaFoldDB" id="A0A0G1PVP0"/>
<dbReference type="SUPFAM" id="SSF53098">
    <property type="entry name" value="Ribonuclease H-like"/>
    <property type="match status" value="1"/>
</dbReference>
<dbReference type="PANTHER" id="PTHR46387">
    <property type="entry name" value="POLYNUCLEOTIDYL TRANSFERASE, RIBONUCLEASE H-LIKE SUPERFAMILY PROTEIN"/>
    <property type="match status" value="1"/>
</dbReference>
<dbReference type="InterPro" id="IPR036397">
    <property type="entry name" value="RNaseH_sf"/>
</dbReference>
<reference evidence="2 3" key="1">
    <citation type="journal article" date="2015" name="Nature">
        <title>rRNA introns, odd ribosomes, and small enigmatic genomes across a large radiation of phyla.</title>
        <authorList>
            <person name="Brown C.T."/>
            <person name="Hug L.A."/>
            <person name="Thomas B.C."/>
            <person name="Sharon I."/>
            <person name="Castelle C.J."/>
            <person name="Singh A."/>
            <person name="Wilkins M.J."/>
            <person name="Williams K.H."/>
            <person name="Banfield J.F."/>
        </authorList>
    </citation>
    <scope>NUCLEOTIDE SEQUENCE [LARGE SCALE GENOMIC DNA]</scope>
</reference>
<dbReference type="Gene3D" id="3.30.420.10">
    <property type="entry name" value="Ribonuclease H-like superfamily/Ribonuclease H"/>
    <property type="match status" value="1"/>
</dbReference>
<evidence type="ECO:0000259" key="1">
    <source>
        <dbReference type="PROSITE" id="PS50879"/>
    </source>
</evidence>
<gene>
    <name evidence="2" type="ORF">UX48_C0002G0007</name>
</gene>
<accession>A0A0G1PVP0</accession>
<dbReference type="GO" id="GO:0003676">
    <property type="term" value="F:nucleic acid binding"/>
    <property type="evidence" value="ECO:0007669"/>
    <property type="project" value="InterPro"/>
</dbReference>
<name>A0A0G1PVP0_9BACT</name>
<evidence type="ECO:0000313" key="2">
    <source>
        <dbReference type="EMBL" id="KKU36592.1"/>
    </source>
</evidence>
<sequence>MAKLIINADGGSRGNPGPAAIGFVLRLPGGRVVEKGEYLDKRTNNEAEYEGVIHALKKAKALLGKEECLKTDVEVRMDSELAVRQMSGEYEFHEERLWLLFRHVWNLKTYFKSIVFKHVPREQNAQADALVNKTLDQATSTLF</sequence>
<organism evidence="2 3">
    <name type="scientific">Candidatus Azambacteria bacterium GW2011_GWB1_46_27</name>
    <dbReference type="NCBI Taxonomy" id="1618617"/>
    <lineage>
        <taxon>Bacteria</taxon>
        <taxon>Candidatus Azamiibacteriota</taxon>
    </lineage>
</organism>
<dbReference type="Pfam" id="PF13456">
    <property type="entry name" value="RVT_3"/>
    <property type="match status" value="1"/>
</dbReference>
<dbReference type="InterPro" id="IPR012337">
    <property type="entry name" value="RNaseH-like_sf"/>
</dbReference>